<evidence type="ECO:0000256" key="1">
    <source>
        <dbReference type="SAM" id="MobiDB-lite"/>
    </source>
</evidence>
<dbReference type="EMBL" id="JACGZW010000012">
    <property type="protein sequence ID" value="MBB1158177.1"/>
    <property type="molecule type" value="Genomic_DNA"/>
</dbReference>
<comment type="caution">
    <text evidence="2">The sequence shown here is derived from an EMBL/GenBank/DDBJ whole genome shotgun (WGS) entry which is preliminary data.</text>
</comment>
<dbReference type="Proteomes" id="UP000526734">
    <property type="component" value="Unassembled WGS sequence"/>
</dbReference>
<reference evidence="2 3" key="1">
    <citation type="submission" date="2020-08" db="EMBL/GenBank/DDBJ databases">
        <title>Amycolatopsis sp. nov. DR6-1 isolated from Dendrobium heterocarpum.</title>
        <authorList>
            <person name="Tedsree N."/>
            <person name="Kuncharoen N."/>
            <person name="Likhitwitayawuid K."/>
            <person name="Tanasupawat S."/>
        </authorList>
    </citation>
    <scope>NUCLEOTIDE SEQUENCE [LARGE SCALE GENOMIC DNA]</scope>
    <source>
        <strain evidence="2 3">DR6-1</strain>
    </source>
</reference>
<feature type="compositionally biased region" description="Polar residues" evidence="1">
    <location>
        <begin position="119"/>
        <end position="137"/>
    </location>
</feature>
<protein>
    <submittedName>
        <fullName evidence="2">Uncharacterized protein</fullName>
    </submittedName>
</protein>
<name>A0A7W3W4L1_9PSEU</name>
<dbReference type="RefSeq" id="WP_182894930.1">
    <property type="nucleotide sequence ID" value="NZ_JACGZW010000012.1"/>
</dbReference>
<keyword evidence="3" id="KW-1185">Reference proteome</keyword>
<proteinExistence type="predicted"/>
<evidence type="ECO:0000313" key="3">
    <source>
        <dbReference type="Proteomes" id="UP000526734"/>
    </source>
</evidence>
<sequence length="169" mass="18140">MAWLAVGAFAGPLNALGGGPGETPPLEPEHERASCRRQIEAFRQSDELLAWSVDLPSGASHHTLETVLGMDDLSMPEGYPISVRQVRAVLDYFDALADTAGPLDDGNFGYFISAFADQGSTKPDSSPSAQRNATDGCNHSPEGFMLHPRRLAATETWSAARRMRLPAAT</sequence>
<accession>A0A7W3W4L1</accession>
<dbReference type="AlphaFoldDB" id="A0A7W3W4L1"/>
<gene>
    <name evidence="2" type="ORF">H4281_33960</name>
</gene>
<feature type="region of interest" description="Disordered" evidence="1">
    <location>
        <begin position="119"/>
        <end position="144"/>
    </location>
</feature>
<evidence type="ECO:0000313" key="2">
    <source>
        <dbReference type="EMBL" id="MBB1158177.1"/>
    </source>
</evidence>
<organism evidence="2 3">
    <name type="scientific">Amycolatopsis dendrobii</name>
    <dbReference type="NCBI Taxonomy" id="2760662"/>
    <lineage>
        <taxon>Bacteria</taxon>
        <taxon>Bacillati</taxon>
        <taxon>Actinomycetota</taxon>
        <taxon>Actinomycetes</taxon>
        <taxon>Pseudonocardiales</taxon>
        <taxon>Pseudonocardiaceae</taxon>
        <taxon>Amycolatopsis</taxon>
    </lineage>
</organism>